<keyword evidence="2" id="KW-0560">Oxidoreductase</keyword>
<sequence>MTTATTTAAQPLIAGSGQARILRIIGLLGIVGGLVMLLVGGVVWGTVSSQLAGEKITVAADASFLAGSTVDNPLSALAQANIINHHAMEASGGKTYAELAQDDKVRPTVMTASLLRASLFTSIVAFGVSFFAMGLGILIGLFGWAIFVLTPHASKKTAVPAVA</sequence>
<reference evidence="2 3" key="1">
    <citation type="submission" date="2021-05" db="EMBL/GenBank/DDBJ databases">
        <authorList>
            <person name="Kumar R."/>
            <person name="Kumar A."/>
            <person name="Mukhia S."/>
        </authorList>
    </citation>
    <scope>NUCLEOTIDE SEQUENCE [LARGE SCALE GENOMIC DNA]</scope>
    <source>
        <strain evidence="2 3">ERMR7:08</strain>
    </source>
</reference>
<dbReference type="GO" id="GO:0051213">
    <property type="term" value="F:dioxygenase activity"/>
    <property type="evidence" value="ECO:0007669"/>
    <property type="project" value="UniProtKB-KW"/>
</dbReference>
<dbReference type="EMBL" id="CP075584">
    <property type="protein sequence ID" value="WBM80027.1"/>
    <property type="molecule type" value="Genomic_DNA"/>
</dbReference>
<feature type="transmembrane region" description="Helical" evidence="1">
    <location>
        <begin position="21"/>
        <end position="44"/>
    </location>
</feature>
<evidence type="ECO:0000313" key="3">
    <source>
        <dbReference type="Proteomes" id="UP001212421"/>
    </source>
</evidence>
<keyword evidence="1" id="KW-0812">Transmembrane</keyword>
<keyword evidence="3" id="KW-1185">Reference proteome</keyword>
<evidence type="ECO:0000256" key="1">
    <source>
        <dbReference type="SAM" id="Phobius"/>
    </source>
</evidence>
<organism evidence="2 3">
    <name type="scientific">Cryobacterium breve</name>
    <dbReference type="NCBI Taxonomy" id="1259258"/>
    <lineage>
        <taxon>Bacteria</taxon>
        <taxon>Bacillati</taxon>
        <taxon>Actinomycetota</taxon>
        <taxon>Actinomycetes</taxon>
        <taxon>Micrococcales</taxon>
        <taxon>Microbacteriaceae</taxon>
        <taxon>Cryobacterium</taxon>
    </lineage>
</organism>
<accession>A0ABY7NBY1</accession>
<evidence type="ECO:0000313" key="2">
    <source>
        <dbReference type="EMBL" id="WBM80027.1"/>
    </source>
</evidence>
<name>A0ABY7NBY1_9MICO</name>
<keyword evidence="1" id="KW-0472">Membrane</keyword>
<dbReference type="Proteomes" id="UP001212421">
    <property type="component" value="Chromosome"/>
</dbReference>
<proteinExistence type="predicted"/>
<dbReference type="RefSeq" id="WP_281534647.1">
    <property type="nucleotide sequence ID" value="NZ_CP075584.1"/>
</dbReference>
<keyword evidence="1" id="KW-1133">Transmembrane helix</keyword>
<keyword evidence="2" id="KW-0223">Dioxygenase</keyword>
<protein>
    <submittedName>
        <fullName evidence="2">Aromatic ring-opening dioxygenase LigA</fullName>
    </submittedName>
</protein>
<feature type="transmembrane region" description="Helical" evidence="1">
    <location>
        <begin position="123"/>
        <end position="149"/>
    </location>
</feature>
<gene>
    <name evidence="2" type="ORF">KIV56_18120</name>
</gene>